<name>A0A4S4A376_9FLAO</name>
<dbReference type="InterPro" id="IPR006121">
    <property type="entry name" value="HMA_dom"/>
</dbReference>
<gene>
    <name evidence="2" type="ORF">E6C50_00515</name>
</gene>
<evidence type="ECO:0000313" key="2">
    <source>
        <dbReference type="EMBL" id="THF52728.1"/>
    </source>
</evidence>
<dbReference type="PROSITE" id="PS50846">
    <property type="entry name" value="HMA_2"/>
    <property type="match status" value="1"/>
</dbReference>
<organism evidence="2 3">
    <name type="scientific">Flavobacterium supellecticarium</name>
    <dbReference type="NCBI Taxonomy" id="2565924"/>
    <lineage>
        <taxon>Bacteria</taxon>
        <taxon>Pseudomonadati</taxon>
        <taxon>Bacteroidota</taxon>
        <taxon>Flavobacteriia</taxon>
        <taxon>Flavobacteriales</taxon>
        <taxon>Flavobacteriaceae</taxon>
        <taxon>Flavobacterium</taxon>
    </lineage>
</organism>
<dbReference type="GO" id="GO:0046872">
    <property type="term" value="F:metal ion binding"/>
    <property type="evidence" value="ECO:0007669"/>
    <property type="project" value="InterPro"/>
</dbReference>
<comment type="caution">
    <text evidence="2">The sequence shown here is derived from an EMBL/GenBank/DDBJ whole genome shotgun (WGS) entry which is preliminary data.</text>
</comment>
<accession>A0A4S4A376</accession>
<dbReference type="InterPro" id="IPR036163">
    <property type="entry name" value="HMA_dom_sf"/>
</dbReference>
<protein>
    <recommendedName>
        <fullName evidence="1">HMA domain-containing protein</fullName>
    </recommendedName>
</protein>
<proteinExistence type="predicted"/>
<feature type="domain" description="HMA" evidence="1">
    <location>
        <begin position="1"/>
        <end position="67"/>
    </location>
</feature>
<evidence type="ECO:0000259" key="1">
    <source>
        <dbReference type="PROSITE" id="PS50846"/>
    </source>
</evidence>
<dbReference type="RefSeq" id="WP_136401253.1">
    <property type="nucleotide sequence ID" value="NZ_SSNZ01000001.1"/>
</dbReference>
<dbReference type="EMBL" id="SSNZ01000001">
    <property type="protein sequence ID" value="THF52728.1"/>
    <property type="molecule type" value="Genomic_DNA"/>
</dbReference>
<dbReference type="Gene3D" id="3.30.70.100">
    <property type="match status" value="1"/>
</dbReference>
<dbReference type="Proteomes" id="UP000307507">
    <property type="component" value="Unassembled WGS sequence"/>
</dbReference>
<sequence length="71" mass="7912">MKTMKFKTNIKCAGCIEKVTPVLNPLVGSDNWKVDTENPQKILTINSDTVSEATLTEQLKNVGYIIEKVTE</sequence>
<dbReference type="SUPFAM" id="SSF55008">
    <property type="entry name" value="HMA, heavy metal-associated domain"/>
    <property type="match status" value="1"/>
</dbReference>
<reference evidence="2 3" key="1">
    <citation type="submission" date="2019-04" db="EMBL/GenBank/DDBJ databases">
        <title>Flavobacterium sp. nov. isolated from construction timber.</title>
        <authorList>
            <person name="Lin S.-Y."/>
            <person name="Chang C.-T."/>
            <person name="Young C.-C."/>
        </authorList>
    </citation>
    <scope>NUCLEOTIDE SEQUENCE [LARGE SCALE GENOMIC DNA]</scope>
    <source>
        <strain evidence="2 3">CC-CTC003</strain>
    </source>
</reference>
<dbReference type="AlphaFoldDB" id="A0A4S4A376"/>
<dbReference type="OrthoDB" id="677920at2"/>
<evidence type="ECO:0000313" key="3">
    <source>
        <dbReference type="Proteomes" id="UP000307507"/>
    </source>
</evidence>
<keyword evidence="3" id="KW-1185">Reference proteome</keyword>